<dbReference type="RefSeq" id="WP_128489498.1">
    <property type="nucleotide sequence ID" value="NZ_JBHLXB010000004.1"/>
</dbReference>
<organism evidence="2 3">
    <name type="scientific">Falsigemmobacter intermedius</name>
    <dbReference type="NCBI Taxonomy" id="1553448"/>
    <lineage>
        <taxon>Bacteria</taxon>
        <taxon>Pseudomonadati</taxon>
        <taxon>Pseudomonadota</taxon>
        <taxon>Alphaproteobacteria</taxon>
        <taxon>Rhodobacterales</taxon>
        <taxon>Paracoccaceae</taxon>
        <taxon>Falsigemmobacter</taxon>
    </lineage>
</organism>
<dbReference type="PROSITE" id="PS51318">
    <property type="entry name" value="TAT"/>
    <property type="match status" value="1"/>
</dbReference>
<evidence type="ECO:0000256" key="1">
    <source>
        <dbReference type="SAM" id="SignalP"/>
    </source>
</evidence>
<reference evidence="2 3" key="1">
    <citation type="journal article" date="2015" name="Int. J. Syst. Evol. Microbiol.">
        <title>Gemmobacter intermedius sp. nov., isolated from a white stork (Ciconia ciconia).</title>
        <authorList>
            <person name="Kampfer P."/>
            <person name="Jerzak L."/>
            <person name="Wilharm G."/>
            <person name="Golke J."/>
            <person name="Busse H.J."/>
            <person name="Glaeser S.P."/>
        </authorList>
    </citation>
    <scope>NUCLEOTIDE SEQUENCE [LARGE SCALE GENOMIC DNA]</scope>
    <source>
        <strain evidence="2 3">119/4</strain>
    </source>
</reference>
<keyword evidence="3" id="KW-1185">Reference proteome</keyword>
<dbReference type="InterPro" id="IPR007485">
    <property type="entry name" value="LPS_assembly_LptE"/>
</dbReference>
<comment type="caution">
    <text evidence="2">The sequence shown here is derived from an EMBL/GenBank/DDBJ whole genome shotgun (WGS) entry which is preliminary data.</text>
</comment>
<dbReference type="GO" id="GO:0019867">
    <property type="term" value="C:outer membrane"/>
    <property type="evidence" value="ECO:0007669"/>
    <property type="project" value="InterPro"/>
</dbReference>
<proteinExistence type="predicted"/>
<name>A0A3S3UFE7_9RHOB</name>
<dbReference type="EMBL" id="SBLC01000015">
    <property type="protein sequence ID" value="RWY40521.1"/>
    <property type="molecule type" value="Genomic_DNA"/>
</dbReference>
<feature type="signal peptide" evidence="1">
    <location>
        <begin position="1"/>
        <end position="28"/>
    </location>
</feature>
<dbReference type="Proteomes" id="UP000287168">
    <property type="component" value="Unassembled WGS sequence"/>
</dbReference>
<evidence type="ECO:0000313" key="2">
    <source>
        <dbReference type="EMBL" id="RWY40521.1"/>
    </source>
</evidence>
<dbReference type="GO" id="GO:0043165">
    <property type="term" value="P:Gram-negative-bacterium-type cell outer membrane assembly"/>
    <property type="evidence" value="ECO:0007669"/>
    <property type="project" value="InterPro"/>
</dbReference>
<evidence type="ECO:0008006" key="4">
    <source>
        <dbReference type="Google" id="ProtNLM"/>
    </source>
</evidence>
<dbReference type="Pfam" id="PF04390">
    <property type="entry name" value="LptE"/>
    <property type="match status" value="1"/>
</dbReference>
<accession>A0A3S3UFE7</accession>
<gene>
    <name evidence="2" type="ORF">EP867_11935</name>
</gene>
<dbReference type="AlphaFoldDB" id="A0A3S3UFE7"/>
<feature type="chain" id="PRO_5018724812" description="LPS-assembly lipoprotein" evidence="1">
    <location>
        <begin position="29"/>
        <end position="161"/>
    </location>
</feature>
<sequence length="161" mass="17269">MWSSDRRKFLVLLAAAPVAACGFSPAMAPGGAAHALWQQVQIDDPVERNGFNYVTRLEERLGRATGPRFRLSWTLRTEAVGAAVTPSGAITRYSLIGRVTYSLTRIEGGQTVASGNLESFTSFDSSGSTLTSVTAERDAYERLAVILADQTTARLMAAAPK</sequence>
<evidence type="ECO:0000313" key="3">
    <source>
        <dbReference type="Proteomes" id="UP000287168"/>
    </source>
</evidence>
<keyword evidence="1" id="KW-0732">Signal</keyword>
<protein>
    <recommendedName>
        <fullName evidence="4">LPS-assembly lipoprotein</fullName>
    </recommendedName>
</protein>
<dbReference type="InterPro" id="IPR006311">
    <property type="entry name" value="TAT_signal"/>
</dbReference>
<dbReference type="Gene3D" id="3.30.160.150">
    <property type="entry name" value="Lipoprotein like domain"/>
    <property type="match status" value="1"/>
</dbReference>
<dbReference type="OrthoDB" id="7629596at2"/>